<feature type="transmembrane region" description="Helical" evidence="1">
    <location>
        <begin position="95"/>
        <end position="112"/>
    </location>
</feature>
<keyword evidence="1" id="KW-0472">Membrane</keyword>
<keyword evidence="1" id="KW-1133">Transmembrane helix</keyword>
<keyword evidence="1" id="KW-0812">Transmembrane</keyword>
<evidence type="ECO:0000256" key="1">
    <source>
        <dbReference type="SAM" id="Phobius"/>
    </source>
</evidence>
<comment type="caution">
    <text evidence="2">The sequence shown here is derived from an EMBL/GenBank/DDBJ whole genome shotgun (WGS) entry which is preliminary data.</text>
</comment>
<sequence length="113" mass="12696">MCRYHAGNCKQYVGQMVQVQTRDTYHRGVVDRITRNGLYLRPVGMASGVKENQFGTLDLTAPELQAEHIFYGGYRGFGGYGYGGYGYGYGFRNPAAFFVPFLTILALSSLLFW</sequence>
<gene>
    <name evidence="2" type="ORF">ACFSOY_15560</name>
</gene>
<proteinExistence type="predicted"/>
<dbReference type="RefSeq" id="WP_386048139.1">
    <property type="nucleotide sequence ID" value="NZ_JBHUIO010000009.1"/>
</dbReference>
<keyword evidence="3" id="KW-1185">Reference proteome</keyword>
<dbReference type="Proteomes" id="UP001597343">
    <property type="component" value="Unassembled WGS sequence"/>
</dbReference>
<evidence type="ECO:0000313" key="3">
    <source>
        <dbReference type="Proteomes" id="UP001597343"/>
    </source>
</evidence>
<dbReference type="EMBL" id="JBHUIO010000009">
    <property type="protein sequence ID" value="MFD2171387.1"/>
    <property type="molecule type" value="Genomic_DNA"/>
</dbReference>
<evidence type="ECO:0000313" key="2">
    <source>
        <dbReference type="EMBL" id="MFD2171387.1"/>
    </source>
</evidence>
<accession>A0ABW4ZZJ1</accession>
<protein>
    <submittedName>
        <fullName evidence="2">Uncharacterized protein</fullName>
    </submittedName>
</protein>
<organism evidence="2 3">
    <name type="scientific">Tumebacillus lipolyticus</name>
    <dbReference type="NCBI Taxonomy" id="1280370"/>
    <lineage>
        <taxon>Bacteria</taxon>
        <taxon>Bacillati</taxon>
        <taxon>Bacillota</taxon>
        <taxon>Bacilli</taxon>
        <taxon>Bacillales</taxon>
        <taxon>Alicyclobacillaceae</taxon>
        <taxon>Tumebacillus</taxon>
    </lineage>
</organism>
<name>A0ABW4ZZJ1_9BACL</name>
<reference evidence="3" key="1">
    <citation type="journal article" date="2019" name="Int. J. Syst. Evol. Microbiol.">
        <title>The Global Catalogue of Microorganisms (GCM) 10K type strain sequencing project: providing services to taxonomists for standard genome sequencing and annotation.</title>
        <authorList>
            <consortium name="The Broad Institute Genomics Platform"/>
            <consortium name="The Broad Institute Genome Sequencing Center for Infectious Disease"/>
            <person name="Wu L."/>
            <person name="Ma J."/>
        </authorList>
    </citation>
    <scope>NUCLEOTIDE SEQUENCE [LARGE SCALE GENOMIC DNA]</scope>
    <source>
        <strain evidence="3">CGMCC 1.13574</strain>
    </source>
</reference>